<evidence type="ECO:0000256" key="2">
    <source>
        <dbReference type="SAM" id="SignalP"/>
    </source>
</evidence>
<dbReference type="EMBL" id="LRQV01000024">
    <property type="protein sequence ID" value="KXK62174.1"/>
    <property type="molecule type" value="Genomic_DNA"/>
</dbReference>
<dbReference type="RefSeq" id="WP_067362950.1">
    <property type="nucleotide sequence ID" value="NZ_JBIUBN010000007.1"/>
</dbReference>
<feature type="chain" id="PRO_5007478375" evidence="2">
    <location>
        <begin position="22"/>
        <end position="335"/>
    </location>
</feature>
<evidence type="ECO:0000313" key="3">
    <source>
        <dbReference type="EMBL" id="KXK62174.1"/>
    </source>
</evidence>
<keyword evidence="4" id="KW-1185">Reference proteome</keyword>
<feature type="region of interest" description="Disordered" evidence="1">
    <location>
        <begin position="141"/>
        <end position="177"/>
    </location>
</feature>
<dbReference type="OrthoDB" id="4307068at2"/>
<feature type="signal peptide" evidence="2">
    <location>
        <begin position="1"/>
        <end position="21"/>
    </location>
</feature>
<evidence type="ECO:0000313" key="4">
    <source>
        <dbReference type="Proteomes" id="UP000070620"/>
    </source>
</evidence>
<comment type="caution">
    <text evidence="3">The sequence shown here is derived from an EMBL/GenBank/DDBJ whole genome shotgun (WGS) entry which is preliminary data.</text>
</comment>
<evidence type="ECO:0000256" key="1">
    <source>
        <dbReference type="SAM" id="MobiDB-lite"/>
    </source>
</evidence>
<accession>A0A136PV35</accession>
<keyword evidence="2" id="KW-0732">Signal</keyword>
<gene>
    <name evidence="3" type="ORF">AWW66_09620</name>
</gene>
<organism evidence="3 4">
    <name type="scientific">Micromonospora rosaria</name>
    <dbReference type="NCBI Taxonomy" id="47874"/>
    <lineage>
        <taxon>Bacteria</taxon>
        <taxon>Bacillati</taxon>
        <taxon>Actinomycetota</taxon>
        <taxon>Actinomycetes</taxon>
        <taxon>Micromonosporales</taxon>
        <taxon>Micromonosporaceae</taxon>
        <taxon>Micromonospora</taxon>
    </lineage>
</organism>
<dbReference type="PROSITE" id="PS51257">
    <property type="entry name" value="PROKAR_LIPOPROTEIN"/>
    <property type="match status" value="1"/>
</dbReference>
<dbReference type="AlphaFoldDB" id="A0A136PV35"/>
<protein>
    <submittedName>
        <fullName evidence="3">Uncharacterized protein</fullName>
    </submittedName>
</protein>
<sequence>MRRVVGLLGLPLVLVVGCGPAGSEGAGHGQPPDAASAGTPQSGPGGGAEGQRAAFEQRAAQVAEAWRPGPTWTSGYVPLQEPTVLLGAPAFTPQTEQAYRSGWYRVRVDLPTARPPDGVIRFPAGTRSVPLVSAANAYRQLDQGDPPSCPPEPGGGVPEPRKGGPVVPPGPDDPVQTQAPRTCVSLTVTEAELGTAPVRTSRGVAQVPAWLFTVAELDARVARLAVAPAAVDAVPEATPPSSPAPEGLVGAVGLDAVAGDRIDLRLGLGACDTDITPLVWERDDLVVLGGGVVRSTDVCTEQLQLEPVSVTLRAPLGDRTVLDALTGAPVRLHSP</sequence>
<dbReference type="Proteomes" id="UP000070620">
    <property type="component" value="Unassembled WGS sequence"/>
</dbReference>
<proteinExistence type="predicted"/>
<reference evidence="3 4" key="1">
    <citation type="submission" date="2016-01" db="EMBL/GenBank/DDBJ databases">
        <title>Whole genome sequence and analysis of Micromonospora rosaria DSM 803, which can produce antibacterial substance rosamicin.</title>
        <authorList>
            <person name="Yang H."/>
            <person name="He X."/>
            <person name="Zhu D."/>
        </authorList>
    </citation>
    <scope>NUCLEOTIDE SEQUENCE [LARGE SCALE GENOMIC DNA]</scope>
    <source>
        <strain evidence="3 4">DSM 803</strain>
    </source>
</reference>
<feature type="region of interest" description="Disordered" evidence="1">
    <location>
        <begin position="22"/>
        <end position="57"/>
    </location>
</feature>
<name>A0A136PV35_9ACTN</name>